<dbReference type="Proteomes" id="UP000823941">
    <property type="component" value="Chromosome 6"/>
</dbReference>
<gene>
    <name evidence="2" type="ORF">JYU34_004685</name>
</gene>
<organism evidence="2 3">
    <name type="scientific">Plutella xylostella</name>
    <name type="common">Diamondback moth</name>
    <name type="synonym">Plutella maculipennis</name>
    <dbReference type="NCBI Taxonomy" id="51655"/>
    <lineage>
        <taxon>Eukaryota</taxon>
        <taxon>Metazoa</taxon>
        <taxon>Ecdysozoa</taxon>
        <taxon>Arthropoda</taxon>
        <taxon>Hexapoda</taxon>
        <taxon>Insecta</taxon>
        <taxon>Pterygota</taxon>
        <taxon>Neoptera</taxon>
        <taxon>Endopterygota</taxon>
        <taxon>Lepidoptera</taxon>
        <taxon>Glossata</taxon>
        <taxon>Ditrysia</taxon>
        <taxon>Yponomeutoidea</taxon>
        <taxon>Plutellidae</taxon>
        <taxon>Plutella</taxon>
    </lineage>
</organism>
<feature type="signal peptide" evidence="1">
    <location>
        <begin position="1"/>
        <end position="21"/>
    </location>
</feature>
<protein>
    <submittedName>
        <fullName evidence="2">Uncharacterized protein</fullName>
    </submittedName>
</protein>
<reference evidence="2 3" key="1">
    <citation type="submission" date="2021-06" db="EMBL/GenBank/DDBJ databases">
        <title>A haploid diamondback moth (Plutella xylostella L.) genome assembly resolves 31 chromosomes and identifies a diamide resistance mutation.</title>
        <authorList>
            <person name="Ward C.M."/>
            <person name="Perry K.D."/>
            <person name="Baker G."/>
            <person name="Powis K."/>
            <person name="Heckel D.G."/>
            <person name="Baxter S.W."/>
        </authorList>
    </citation>
    <scope>NUCLEOTIDE SEQUENCE [LARGE SCALE GENOMIC DNA]</scope>
    <source>
        <strain evidence="2 3">LV</strain>
        <tissue evidence="2">Single pupa</tissue>
    </source>
</reference>
<evidence type="ECO:0000313" key="3">
    <source>
        <dbReference type="Proteomes" id="UP000823941"/>
    </source>
</evidence>
<keyword evidence="1" id="KW-0732">Signal</keyword>
<feature type="chain" id="PRO_5046969440" evidence="1">
    <location>
        <begin position="22"/>
        <end position="236"/>
    </location>
</feature>
<evidence type="ECO:0000256" key="1">
    <source>
        <dbReference type="SAM" id="SignalP"/>
    </source>
</evidence>
<comment type="caution">
    <text evidence="2">The sequence shown here is derived from an EMBL/GenBank/DDBJ whole genome shotgun (WGS) entry which is preliminary data.</text>
</comment>
<evidence type="ECO:0000313" key="2">
    <source>
        <dbReference type="EMBL" id="KAG7310137.1"/>
    </source>
</evidence>
<name>A0ABQ7QYN5_PLUXY</name>
<dbReference type="EMBL" id="JAHIBW010000006">
    <property type="protein sequence ID" value="KAG7310137.1"/>
    <property type="molecule type" value="Genomic_DNA"/>
</dbReference>
<accession>A0ABQ7QYN5</accession>
<sequence length="236" mass="26485">MKYSIIISAFLCVAANNVVFTEELKSSKETKVLKRVFLRKVLSYEEPNTNSTKPVPWNKLLANVLVNRIKILSFTQSKQATDDNVETAPVKETFLTKCFSEVLTIYKTYIYDKFWYRTDDVNSITTPASTDAGLTPIGGATAPPIGVDTHSDDPNNEVEIVEPAYHGKSICIEGLCSKTIEEEGKDTEKTNNECPEGEMRNADGICAKLDRFILAVPSHCPYGYKKDRLGWCRIVW</sequence>
<proteinExistence type="predicted"/>
<keyword evidence="3" id="KW-1185">Reference proteome</keyword>